<dbReference type="HOGENOM" id="CLU_005843_1_0_1"/>
<dbReference type="EMBL" id="JH431954">
    <property type="status" value="NOT_ANNOTATED_CDS"/>
    <property type="molecule type" value="Genomic_DNA"/>
</dbReference>
<dbReference type="Pfam" id="PF21719">
    <property type="entry name" value="MIOS_a-sol"/>
    <property type="match status" value="1"/>
</dbReference>
<dbReference type="eggNOG" id="KOG1008">
    <property type="taxonomic scope" value="Eukaryota"/>
</dbReference>
<dbReference type="Pfam" id="PF17034">
    <property type="entry name" value="zinc_ribbon_16"/>
    <property type="match status" value="1"/>
</dbReference>
<sequence>MLAAFLKSLREANRVIPEETQEDIEREKKSETIIKPTKKENINPEKEPETVKPKRKKQNHPEDMSSGLKIDIQWSPCIPNRFITFGTDLTLYRVEKIVEGDVNPLTVKLSDTHCAQIMFTNAVPQYLKCVAWYPTPEYEYLLALGLANGKIVLTNLRNSQEPSNLVGREFVPRHPRQCNCVSWNPEERNLLAAALERAKTDHSILIWDVTRNNIKHESERRLLSGSTSNDVNSSGSTKPFIEMGNSESVHSFHWFWHQPKSFVTGMSNRHLKVFDIREATKVQQLTSTRAVNGITVDNFNENRLASFSEVFLVKSSFGTCETLKNRSNLLASVARESCILKLYDIQHTSSTDEVELTSFERHLMPSGQQLVTSFSWHPTEQKRLILVSPMGAIADFRVFERIAVTWSPSSRLTWNDDSKHLREIENQSYYETLNDISVKMKLRALRDYGLEGTEPNNSLIYVPLVKTMQGDGVFSSWTRPFKFEGVKDIICSNVIGQVNTASTMVDQEWPNVSTQSPVTTRIYCSKDREYALQLCGWGCDRNGLQLSKFLDNLEKDKYFARAAAIAIFNLQIQRAIELLRKGAQQEDVNTASSDPGVNLNVVAMALSGFTVEKSALWRRMCSSLRHQLYDPYLRAIFSFLTCEQESFDEILTDDGIALSDKVAFACWFLTDSSLSDYLYKLTIKLISRGNVEGILLTGLIGDGLELMQRYVDNTGDIQTLCLIIMHANPTKILDDPRVLNWIASYRSLLDQLQLWHNRAKFDVQWNKISKVASRPLQHIYISCNYCGKSISSSMGSQSALVMSKGHHPAMFANKTKMTSCPGCRKPLPRCAVCLINMGTPSGTGIVKHDGKNESSNLRLTKFASWFTWCQTCRHGGHTAHIIEWFKEQAECPVTGCTCKCMCLDSADS</sequence>
<dbReference type="OMA" id="YWIASYL"/>
<evidence type="ECO:0000259" key="6">
    <source>
        <dbReference type="Pfam" id="PF21719"/>
    </source>
</evidence>
<feature type="region of interest" description="Disordered" evidence="4">
    <location>
        <begin position="19"/>
        <end position="65"/>
    </location>
</feature>
<keyword evidence="8" id="KW-1185">Reference proteome</keyword>
<dbReference type="GO" id="GO:0005737">
    <property type="term" value="C:cytoplasm"/>
    <property type="evidence" value="ECO:0007669"/>
    <property type="project" value="TreeGrafter"/>
</dbReference>
<proteinExistence type="inferred from homology"/>
<organism evidence="7 8">
    <name type="scientific">Strigamia maritima</name>
    <name type="common">European centipede</name>
    <name type="synonym">Geophilus maritimus</name>
    <dbReference type="NCBI Taxonomy" id="126957"/>
    <lineage>
        <taxon>Eukaryota</taxon>
        <taxon>Metazoa</taxon>
        <taxon>Ecdysozoa</taxon>
        <taxon>Arthropoda</taxon>
        <taxon>Myriapoda</taxon>
        <taxon>Chilopoda</taxon>
        <taxon>Pleurostigmophora</taxon>
        <taxon>Geophilomorpha</taxon>
        <taxon>Linotaeniidae</taxon>
        <taxon>Strigamia</taxon>
    </lineage>
</organism>
<evidence type="ECO:0000313" key="8">
    <source>
        <dbReference type="Proteomes" id="UP000014500"/>
    </source>
</evidence>
<dbReference type="Pfam" id="PF21720">
    <property type="entry name" value="MIOS_WD40"/>
    <property type="match status" value="1"/>
</dbReference>
<evidence type="ECO:0000313" key="7">
    <source>
        <dbReference type="EnsemblMetazoa" id="SMAR013457-PA"/>
    </source>
</evidence>
<evidence type="ECO:0000259" key="5">
    <source>
        <dbReference type="Pfam" id="PF17034"/>
    </source>
</evidence>
<dbReference type="InterPro" id="IPR015943">
    <property type="entry name" value="WD40/YVTN_repeat-like_dom_sf"/>
</dbReference>
<dbReference type="AlphaFoldDB" id="T1JHX6"/>
<keyword evidence="3" id="KW-0677">Repeat</keyword>
<dbReference type="SUPFAM" id="SSF50978">
    <property type="entry name" value="WD40 repeat-like"/>
    <property type="match status" value="1"/>
</dbReference>
<reference evidence="7" key="2">
    <citation type="submission" date="2015-02" db="UniProtKB">
        <authorList>
            <consortium name="EnsemblMetazoa"/>
        </authorList>
    </citation>
    <scope>IDENTIFICATION</scope>
</reference>
<keyword evidence="2" id="KW-0853">WD repeat</keyword>
<dbReference type="GO" id="GO:0034198">
    <property type="term" value="P:cellular response to amino acid starvation"/>
    <property type="evidence" value="ECO:0007669"/>
    <property type="project" value="TreeGrafter"/>
</dbReference>
<dbReference type="STRING" id="126957.T1JHX6"/>
<dbReference type="InterPro" id="IPR036322">
    <property type="entry name" value="WD40_repeat_dom_sf"/>
</dbReference>
<evidence type="ECO:0000256" key="2">
    <source>
        <dbReference type="ARBA" id="ARBA00022574"/>
    </source>
</evidence>
<feature type="domain" description="GATOR2 complex protein MIO zinc-ribbon like" evidence="5">
    <location>
        <begin position="783"/>
        <end position="901"/>
    </location>
</feature>
<comment type="similarity">
    <text evidence="1">Belongs to the WD repeat mio family.</text>
</comment>
<dbReference type="InterPro" id="IPR031488">
    <property type="entry name" value="Zn_ribbon_mio"/>
</dbReference>
<accession>T1JHX6</accession>
<dbReference type="PhylomeDB" id="T1JHX6"/>
<reference evidence="8" key="1">
    <citation type="submission" date="2011-05" db="EMBL/GenBank/DDBJ databases">
        <authorList>
            <person name="Richards S.R."/>
            <person name="Qu J."/>
            <person name="Jiang H."/>
            <person name="Jhangiani S.N."/>
            <person name="Agravi P."/>
            <person name="Goodspeed R."/>
            <person name="Gross S."/>
            <person name="Mandapat C."/>
            <person name="Jackson L."/>
            <person name="Mathew T."/>
            <person name="Pu L."/>
            <person name="Thornton R."/>
            <person name="Saada N."/>
            <person name="Wilczek-Boney K.B."/>
            <person name="Lee S."/>
            <person name="Kovar C."/>
            <person name="Wu Y."/>
            <person name="Scherer S.E."/>
            <person name="Worley K.C."/>
            <person name="Muzny D.M."/>
            <person name="Gibbs R."/>
        </authorList>
    </citation>
    <scope>NUCLEOTIDE SEQUENCE</scope>
    <source>
        <strain evidence="8">Brora</strain>
    </source>
</reference>
<dbReference type="GO" id="GO:1904263">
    <property type="term" value="P:positive regulation of TORC1 signaling"/>
    <property type="evidence" value="ECO:0007669"/>
    <property type="project" value="TreeGrafter"/>
</dbReference>
<evidence type="ECO:0000256" key="1">
    <source>
        <dbReference type="ARBA" id="ARBA00009713"/>
    </source>
</evidence>
<feature type="domain" description="MIOS-like alpha-solenoid" evidence="6">
    <location>
        <begin position="462"/>
        <end position="668"/>
    </location>
</feature>
<dbReference type="InterPro" id="IPR037593">
    <property type="entry name" value="MIOS/Sea4"/>
</dbReference>
<dbReference type="PANTHER" id="PTHR16453">
    <property type="entry name" value="WD40 DOMAIN-CONTAINING PROTEIN MIO FAMILY MEMBER"/>
    <property type="match status" value="1"/>
</dbReference>
<name>T1JHX6_STRMM</name>
<dbReference type="CDD" id="cd16691">
    <property type="entry name" value="mRING-H2-C3H3C2_Mio"/>
    <property type="match status" value="1"/>
</dbReference>
<dbReference type="PANTHER" id="PTHR16453:SF9">
    <property type="entry name" value="GATOR COMPLEX PROTEIN MIOS"/>
    <property type="match status" value="1"/>
</dbReference>
<dbReference type="Proteomes" id="UP000014500">
    <property type="component" value="Unassembled WGS sequence"/>
</dbReference>
<dbReference type="InterPro" id="IPR049092">
    <property type="entry name" value="MIOS_a-sol"/>
</dbReference>
<evidence type="ECO:0000256" key="4">
    <source>
        <dbReference type="SAM" id="MobiDB-lite"/>
    </source>
</evidence>
<protein>
    <submittedName>
        <fullName evidence="7">Uncharacterized protein</fullName>
    </submittedName>
</protein>
<feature type="compositionally biased region" description="Basic and acidic residues" evidence="4">
    <location>
        <begin position="19"/>
        <end position="52"/>
    </location>
</feature>
<evidence type="ECO:0000256" key="3">
    <source>
        <dbReference type="ARBA" id="ARBA00022737"/>
    </source>
</evidence>
<dbReference type="Gene3D" id="2.130.10.10">
    <property type="entry name" value="YVTN repeat-like/Quinoprotein amine dehydrogenase"/>
    <property type="match status" value="2"/>
</dbReference>
<dbReference type="EnsemblMetazoa" id="SMAR013457-RA">
    <property type="protein sequence ID" value="SMAR013457-PA"/>
    <property type="gene ID" value="SMAR013457"/>
</dbReference>